<protein>
    <submittedName>
        <fullName evidence="2">GNAT family N-acetyltransferase</fullName>
    </submittedName>
</protein>
<evidence type="ECO:0000313" key="3">
    <source>
        <dbReference type="Proteomes" id="UP001055658"/>
    </source>
</evidence>
<feature type="domain" description="N-acetyltransferase" evidence="1">
    <location>
        <begin position="1"/>
        <end position="117"/>
    </location>
</feature>
<proteinExistence type="predicted"/>
<dbReference type="CDD" id="cd04301">
    <property type="entry name" value="NAT_SF"/>
    <property type="match status" value="1"/>
</dbReference>
<dbReference type="SUPFAM" id="SSF55729">
    <property type="entry name" value="Acyl-CoA N-acyltransferases (Nat)"/>
    <property type="match status" value="1"/>
</dbReference>
<reference evidence="2" key="1">
    <citation type="submission" date="2022-02" db="EMBL/GenBank/DDBJ databases">
        <title>Coral-associated bacteria.</title>
        <authorList>
            <person name="Tang K."/>
            <person name="Wang X."/>
        </authorList>
    </citation>
    <scope>NUCLEOTIDE SEQUENCE</scope>
    <source>
        <strain evidence="2">SCSIO 43006</strain>
    </source>
</reference>
<evidence type="ECO:0000313" key="2">
    <source>
        <dbReference type="EMBL" id="USD23334.1"/>
    </source>
</evidence>
<organism evidence="2 3">
    <name type="scientific">Microbulbifer variabilis</name>
    <dbReference type="NCBI Taxonomy" id="266805"/>
    <lineage>
        <taxon>Bacteria</taxon>
        <taxon>Pseudomonadati</taxon>
        <taxon>Pseudomonadota</taxon>
        <taxon>Gammaproteobacteria</taxon>
        <taxon>Cellvibrionales</taxon>
        <taxon>Microbulbiferaceae</taxon>
        <taxon>Microbulbifer</taxon>
    </lineage>
</organism>
<dbReference type="Gene3D" id="3.40.630.30">
    <property type="match status" value="1"/>
</dbReference>
<gene>
    <name evidence="2" type="ORF">MJO52_09415</name>
</gene>
<sequence length="119" mass="13401">MEFEFLPLGKDTKRLSALRESDIYVYEDETILGYGAIFQQEIRALFVCPSARGEGVGKSILEFLLAKISGQAKLFVAKSNWPAIKFYQKVGFETTKEFIAEYNGTPVQAIEMVCSNKKC</sequence>
<dbReference type="Proteomes" id="UP001055658">
    <property type="component" value="Chromosome"/>
</dbReference>
<name>A0ABY4VNA6_9GAMM</name>
<accession>A0ABY4VNA6</accession>
<dbReference type="InterPro" id="IPR016181">
    <property type="entry name" value="Acyl_CoA_acyltransferase"/>
</dbReference>
<dbReference type="Pfam" id="PF13508">
    <property type="entry name" value="Acetyltransf_7"/>
    <property type="match status" value="1"/>
</dbReference>
<dbReference type="PROSITE" id="PS51186">
    <property type="entry name" value="GNAT"/>
    <property type="match status" value="1"/>
</dbReference>
<evidence type="ECO:0000259" key="1">
    <source>
        <dbReference type="PROSITE" id="PS51186"/>
    </source>
</evidence>
<dbReference type="EMBL" id="CP092418">
    <property type="protein sequence ID" value="USD23334.1"/>
    <property type="molecule type" value="Genomic_DNA"/>
</dbReference>
<dbReference type="RefSeq" id="WP_252085680.1">
    <property type="nucleotide sequence ID" value="NZ_CP092418.1"/>
</dbReference>
<dbReference type="InterPro" id="IPR000182">
    <property type="entry name" value="GNAT_dom"/>
</dbReference>
<keyword evidence="3" id="KW-1185">Reference proteome</keyword>